<dbReference type="SUPFAM" id="SSF75304">
    <property type="entry name" value="Amidase signature (AS) enzymes"/>
    <property type="match status" value="1"/>
</dbReference>
<comment type="caution">
    <text evidence="3">The sequence shown here is derived from an EMBL/GenBank/DDBJ whole genome shotgun (WGS) entry which is preliminary data.</text>
</comment>
<keyword evidence="4" id="KW-1185">Reference proteome</keyword>
<organism evidence="3 4">
    <name type="scientific">Sandaracinobacter neustonicus</name>
    <dbReference type="NCBI Taxonomy" id="1715348"/>
    <lineage>
        <taxon>Bacteria</taxon>
        <taxon>Pseudomonadati</taxon>
        <taxon>Pseudomonadota</taxon>
        <taxon>Alphaproteobacteria</taxon>
        <taxon>Sphingomonadales</taxon>
        <taxon>Sphingosinicellaceae</taxon>
        <taxon>Sandaracinobacter</taxon>
    </lineage>
</organism>
<accession>A0A501XPL5</accession>
<feature type="domain" description="Amidase" evidence="1">
    <location>
        <begin position="37"/>
        <end position="443"/>
    </location>
</feature>
<gene>
    <name evidence="3" type="primary">atzF</name>
    <name evidence="3" type="ORF">FJQ54_06590</name>
</gene>
<dbReference type="NCBIfam" id="NF006043">
    <property type="entry name" value="PRK08186.1"/>
    <property type="match status" value="1"/>
</dbReference>
<dbReference type="Proteomes" id="UP000319897">
    <property type="component" value="Unassembled WGS sequence"/>
</dbReference>
<dbReference type="PANTHER" id="PTHR11895">
    <property type="entry name" value="TRANSAMIDASE"/>
    <property type="match status" value="1"/>
</dbReference>
<dbReference type="Gene3D" id="3.90.1300.10">
    <property type="entry name" value="Amidase signature (AS) domain"/>
    <property type="match status" value="1"/>
</dbReference>
<dbReference type="InterPro" id="IPR000120">
    <property type="entry name" value="Amidase"/>
</dbReference>
<sequence length="594" mass="61484">MAEGLAADGLPPFRKVSDIAASGVSASAVMRETLRRVRAYEVVQPEVWISRFSDAALMAMAEAVEARVAAGEVLPLAGVPFAVKDNIDVAGLQTTAGCSAFATTPAQSARVVARLVAAGAIPVGKTNLDQFATGLVGTRSPYGACRAVHNRAWISGGSSSGSAVAVAAGLVPFALGTDTAGSGRVPAALNGLFGFKPTKGRWSTAGLVPACRSLDCISIFTHDAADAALLDGCIAGFDAADDYSREGADVPLPQAALRLAIPLPSQLNFLGDAGSARLWAAALERVRALGAVPVEVDIAPLLEAARLLYEGPWVAERTAAVEPLLRSKPQAIHPVVRGIVQGGLAMSAMDAFRGEYALKALARRAAALFGQVDALLLPTCPTSYRVRELLAEPLALNANMGLYTNFVNLLDMAAIAVPAGFRANATGFGVSFIAPAFTDRALLALAAAYQEIAPMPDVPPLDVKGVAETVELAVVGAHLAGMPLHWQLTSRGAELVRRCRTAPAYRLFAIANSVPPKPALVHGGSAAIEVEVYRLPVAAFGSFVVEVPAPLAIGTVELEDGTSVKGFVAEPRALDGAADITDFGGWRGYIRSLG</sequence>
<dbReference type="PANTHER" id="PTHR11895:SF169">
    <property type="entry name" value="GLUTAMYL-TRNA(GLN) AMIDOTRANSFERASE"/>
    <property type="match status" value="1"/>
</dbReference>
<dbReference type="InterPro" id="IPR023631">
    <property type="entry name" value="Amidase_dom"/>
</dbReference>
<dbReference type="Pfam" id="PF21986">
    <property type="entry name" value="AH_C"/>
    <property type="match status" value="1"/>
</dbReference>
<dbReference type="Pfam" id="PF01425">
    <property type="entry name" value="Amidase"/>
    <property type="match status" value="1"/>
</dbReference>
<evidence type="ECO:0000259" key="1">
    <source>
        <dbReference type="Pfam" id="PF01425"/>
    </source>
</evidence>
<evidence type="ECO:0000313" key="4">
    <source>
        <dbReference type="Proteomes" id="UP000319897"/>
    </source>
</evidence>
<dbReference type="RefSeq" id="WP_140927619.1">
    <property type="nucleotide sequence ID" value="NZ_VFSU01000019.1"/>
</dbReference>
<dbReference type="InterPro" id="IPR053844">
    <property type="entry name" value="AH_C"/>
</dbReference>
<evidence type="ECO:0000259" key="2">
    <source>
        <dbReference type="Pfam" id="PF21986"/>
    </source>
</evidence>
<name>A0A501XPL5_9SPHN</name>
<proteinExistence type="predicted"/>
<dbReference type="InterPro" id="IPR036928">
    <property type="entry name" value="AS_sf"/>
</dbReference>
<feature type="domain" description="Allophanate hydrolase C-terminal" evidence="2">
    <location>
        <begin position="470"/>
        <end position="590"/>
    </location>
</feature>
<dbReference type="EC" id="3.5.1.54" evidence="3"/>
<dbReference type="AlphaFoldDB" id="A0A501XPL5"/>
<keyword evidence="3" id="KW-0378">Hydrolase</keyword>
<reference evidence="3 4" key="1">
    <citation type="submission" date="2019-06" db="EMBL/GenBank/DDBJ databases">
        <authorList>
            <person name="Lee I."/>
            <person name="Jang G.I."/>
            <person name="Hwang C.Y."/>
        </authorList>
    </citation>
    <scope>NUCLEOTIDE SEQUENCE [LARGE SCALE GENOMIC DNA]</scope>
    <source>
        <strain evidence="3 4">PAMC 28131</strain>
    </source>
</reference>
<dbReference type="GO" id="GO:0004039">
    <property type="term" value="F:allophanate hydrolase activity"/>
    <property type="evidence" value="ECO:0007669"/>
    <property type="project" value="UniProtKB-EC"/>
</dbReference>
<dbReference type="Gene3D" id="1.20.58.1700">
    <property type="match status" value="1"/>
</dbReference>
<dbReference type="EMBL" id="VFSU01000019">
    <property type="protein sequence ID" value="TPE62194.1"/>
    <property type="molecule type" value="Genomic_DNA"/>
</dbReference>
<evidence type="ECO:0000313" key="3">
    <source>
        <dbReference type="EMBL" id="TPE62194.1"/>
    </source>
</evidence>
<dbReference type="NCBIfam" id="TIGR02713">
    <property type="entry name" value="allophanate_hyd"/>
    <property type="match status" value="1"/>
</dbReference>
<dbReference type="Gene3D" id="3.10.490.10">
    <property type="entry name" value="Gamma-glutamyl cyclotransferase-like"/>
    <property type="match status" value="1"/>
</dbReference>
<dbReference type="InterPro" id="IPR014085">
    <property type="entry name" value="Allophanate_hydrolase"/>
</dbReference>
<protein>
    <submittedName>
        <fullName evidence="3">Allophanate hydrolase</fullName>
        <ecNumber evidence="3">3.5.1.54</ecNumber>
    </submittedName>
</protein>
<dbReference type="OrthoDB" id="7490557at2"/>